<reference evidence="2 3" key="2">
    <citation type="journal article" date="2013" name="PLoS Genet.">
        <title>Comparative genome structure, secondary metabolite, and effector coding capacity across Cochliobolus pathogens.</title>
        <authorList>
            <person name="Condon B.J."/>
            <person name="Leng Y."/>
            <person name="Wu D."/>
            <person name="Bushley K.E."/>
            <person name="Ohm R.A."/>
            <person name="Otillar R."/>
            <person name="Martin J."/>
            <person name="Schackwitz W."/>
            <person name="Grimwood J."/>
            <person name="MohdZainudin N."/>
            <person name="Xue C."/>
            <person name="Wang R."/>
            <person name="Manning V.A."/>
            <person name="Dhillon B."/>
            <person name="Tu Z.J."/>
            <person name="Steffenson B.J."/>
            <person name="Salamov A."/>
            <person name="Sun H."/>
            <person name="Lowry S."/>
            <person name="LaButti K."/>
            <person name="Han J."/>
            <person name="Copeland A."/>
            <person name="Lindquist E."/>
            <person name="Barry K."/>
            <person name="Schmutz J."/>
            <person name="Baker S.E."/>
            <person name="Ciuffetti L.M."/>
            <person name="Grigoriev I.V."/>
            <person name="Zhong S."/>
            <person name="Turgeon B.G."/>
        </authorList>
    </citation>
    <scope>NUCLEOTIDE SEQUENCE [LARGE SCALE GENOMIC DNA]</scope>
    <source>
        <strain evidence="3">28A</strain>
    </source>
</reference>
<dbReference type="RefSeq" id="XP_008028710.1">
    <property type="nucleotide sequence ID" value="XM_008030519.1"/>
</dbReference>
<dbReference type="HOGENOM" id="CLU_1939445_0_0_1"/>
<feature type="compositionally biased region" description="Acidic residues" evidence="1">
    <location>
        <begin position="120"/>
        <end position="130"/>
    </location>
</feature>
<organism evidence="2 3">
    <name type="scientific">Exserohilum turcicum (strain 28A)</name>
    <name type="common">Northern leaf blight fungus</name>
    <name type="synonym">Setosphaeria turcica</name>
    <dbReference type="NCBI Taxonomy" id="671987"/>
    <lineage>
        <taxon>Eukaryota</taxon>
        <taxon>Fungi</taxon>
        <taxon>Dikarya</taxon>
        <taxon>Ascomycota</taxon>
        <taxon>Pezizomycotina</taxon>
        <taxon>Dothideomycetes</taxon>
        <taxon>Pleosporomycetidae</taxon>
        <taxon>Pleosporales</taxon>
        <taxon>Pleosporineae</taxon>
        <taxon>Pleosporaceae</taxon>
        <taxon>Exserohilum</taxon>
    </lineage>
</organism>
<dbReference type="AlphaFoldDB" id="R0JPF5"/>
<evidence type="ECO:0000256" key="1">
    <source>
        <dbReference type="SAM" id="MobiDB-lite"/>
    </source>
</evidence>
<accession>R0JPF5</accession>
<evidence type="ECO:0000313" key="3">
    <source>
        <dbReference type="Proteomes" id="UP000016935"/>
    </source>
</evidence>
<dbReference type="Proteomes" id="UP000016935">
    <property type="component" value="Unassembled WGS sequence"/>
</dbReference>
<sequence>MATTSCSHRALKTQSGRKQSSSSSANGGKPLPHGSTLNEHRVSKRVKALKAHGKARVTLLHAQARAAEADADVEAAKLRFEAATMELEKTNEDTLEQDRDEELEEHKIKEEEEYGAGLEGMEDDVSVYDV</sequence>
<reference evidence="2 3" key="1">
    <citation type="journal article" date="2012" name="PLoS Pathog.">
        <title>Diverse lifestyles and strategies of plant pathogenesis encoded in the genomes of eighteen Dothideomycetes fungi.</title>
        <authorList>
            <person name="Ohm R.A."/>
            <person name="Feau N."/>
            <person name="Henrissat B."/>
            <person name="Schoch C.L."/>
            <person name="Horwitz B.A."/>
            <person name="Barry K.W."/>
            <person name="Condon B.J."/>
            <person name="Copeland A.C."/>
            <person name="Dhillon B."/>
            <person name="Glaser F."/>
            <person name="Hesse C.N."/>
            <person name="Kosti I."/>
            <person name="LaButti K."/>
            <person name="Lindquist E.A."/>
            <person name="Lucas S."/>
            <person name="Salamov A.A."/>
            <person name="Bradshaw R.E."/>
            <person name="Ciuffetti L."/>
            <person name="Hamelin R.C."/>
            <person name="Kema G.H.J."/>
            <person name="Lawrence C."/>
            <person name="Scott J.A."/>
            <person name="Spatafora J.W."/>
            <person name="Turgeon B.G."/>
            <person name="de Wit P.J.G.M."/>
            <person name="Zhong S."/>
            <person name="Goodwin S.B."/>
            <person name="Grigoriev I.V."/>
        </authorList>
    </citation>
    <scope>NUCLEOTIDE SEQUENCE [LARGE SCALE GENOMIC DNA]</scope>
    <source>
        <strain evidence="3">28A</strain>
    </source>
</reference>
<feature type="region of interest" description="Disordered" evidence="1">
    <location>
        <begin position="1"/>
        <end position="44"/>
    </location>
</feature>
<feature type="compositionally biased region" description="Polar residues" evidence="1">
    <location>
        <begin position="1"/>
        <end position="19"/>
    </location>
</feature>
<feature type="region of interest" description="Disordered" evidence="1">
    <location>
        <begin position="87"/>
        <end position="130"/>
    </location>
</feature>
<keyword evidence="3" id="KW-1185">Reference proteome</keyword>
<proteinExistence type="predicted"/>
<protein>
    <submittedName>
        <fullName evidence="2">Uncharacterized protein</fullName>
    </submittedName>
</protein>
<evidence type="ECO:0000313" key="2">
    <source>
        <dbReference type="EMBL" id="EOA83063.1"/>
    </source>
</evidence>
<dbReference type="EMBL" id="KB908833">
    <property type="protein sequence ID" value="EOA83063.1"/>
    <property type="molecule type" value="Genomic_DNA"/>
</dbReference>
<feature type="compositionally biased region" description="Acidic residues" evidence="1">
    <location>
        <begin position="93"/>
        <end position="103"/>
    </location>
</feature>
<name>R0JPF5_EXST2</name>
<gene>
    <name evidence="2" type="ORF">SETTUDRAFT_21763</name>
</gene>
<dbReference type="GeneID" id="19402480"/>